<accession>A0A5C6C8K6</accession>
<dbReference type="GO" id="GO:0030313">
    <property type="term" value="C:cell envelope"/>
    <property type="evidence" value="ECO:0007669"/>
    <property type="project" value="UniProtKB-SubCell"/>
</dbReference>
<evidence type="ECO:0000256" key="2">
    <source>
        <dbReference type="ARBA" id="ARBA00022748"/>
    </source>
</evidence>
<dbReference type="InterPro" id="IPR050553">
    <property type="entry name" value="Thioredoxin_ResA/DsbE_sf"/>
</dbReference>
<keyword evidence="3" id="KW-1015">Disulfide bond</keyword>
<dbReference type="InterPro" id="IPR000866">
    <property type="entry name" value="AhpC/TSA"/>
</dbReference>
<dbReference type="PROSITE" id="PS00194">
    <property type="entry name" value="THIOREDOXIN_1"/>
    <property type="match status" value="1"/>
</dbReference>
<dbReference type="GO" id="GO:0016209">
    <property type="term" value="F:antioxidant activity"/>
    <property type="evidence" value="ECO:0007669"/>
    <property type="project" value="InterPro"/>
</dbReference>
<evidence type="ECO:0000256" key="3">
    <source>
        <dbReference type="ARBA" id="ARBA00023157"/>
    </source>
</evidence>
<proteinExistence type="predicted"/>
<dbReference type="CDD" id="cd02966">
    <property type="entry name" value="TlpA_like_family"/>
    <property type="match status" value="1"/>
</dbReference>
<dbReference type="InterPro" id="IPR017937">
    <property type="entry name" value="Thioredoxin_CS"/>
</dbReference>
<dbReference type="Pfam" id="PF00578">
    <property type="entry name" value="AhpC-TSA"/>
    <property type="match status" value="1"/>
</dbReference>
<evidence type="ECO:0000259" key="7">
    <source>
        <dbReference type="PROSITE" id="PS51352"/>
    </source>
</evidence>
<dbReference type="Proteomes" id="UP000316304">
    <property type="component" value="Unassembled WGS sequence"/>
</dbReference>
<sequence precursor="true">MKPLSLKSSLLLTATCVFATLMPSPVKADATLGIGSPAPAIDVEHWLQDGKGFFKPVTKFEKGKVYVIEFWATWCGPCVMSMPHLAELQNQFRGQNVQIISVSDEEVEEVKEFLARENEELKQTFEQITSAYCLTTDPDRSVYKDYMDAAKQQGIPTSFIVGKDAHVEWIGHPMEMEEPLQKVVNDAWDREAFKKAMEAKQQLEAAIEQISKLAGAGKFDDAIKLVEKQITLTDDPSLIGNLKDFRASLMLSAGHVTDEVVQYYRERLADMKGNWMSLGQFGYSLTAVVQQGGKVGPLAAEAVAALAPIADKADPEAQPLVYHILAQLSKVDNKLDEAIAFQQKSVELSDDRQKKRMQLFLDELTPDKESENDEK</sequence>
<evidence type="ECO:0000256" key="4">
    <source>
        <dbReference type="ARBA" id="ARBA00023284"/>
    </source>
</evidence>
<reference evidence="8 9" key="1">
    <citation type="submission" date="2019-02" db="EMBL/GenBank/DDBJ databases">
        <title>Deep-cultivation of Planctomycetes and their phenomic and genomic characterization uncovers novel biology.</title>
        <authorList>
            <person name="Wiegand S."/>
            <person name="Jogler M."/>
            <person name="Boedeker C."/>
            <person name="Pinto D."/>
            <person name="Vollmers J."/>
            <person name="Rivas-Marin E."/>
            <person name="Kohn T."/>
            <person name="Peeters S.H."/>
            <person name="Heuer A."/>
            <person name="Rast P."/>
            <person name="Oberbeckmann S."/>
            <person name="Bunk B."/>
            <person name="Jeske O."/>
            <person name="Meyerdierks A."/>
            <person name="Storesund J.E."/>
            <person name="Kallscheuer N."/>
            <person name="Luecker S."/>
            <person name="Lage O.M."/>
            <person name="Pohl T."/>
            <person name="Merkel B.J."/>
            <person name="Hornburger P."/>
            <person name="Mueller R.-W."/>
            <person name="Bruemmer F."/>
            <person name="Labrenz M."/>
            <person name="Spormann A.M."/>
            <person name="Op Den Camp H."/>
            <person name="Overmann J."/>
            <person name="Amann R."/>
            <person name="Jetten M.S.M."/>
            <person name="Mascher T."/>
            <person name="Medema M.H."/>
            <person name="Devos D.P."/>
            <person name="Kaster A.-K."/>
            <person name="Ovreas L."/>
            <person name="Rohde M."/>
            <person name="Galperin M.Y."/>
            <person name="Jogler C."/>
        </authorList>
    </citation>
    <scope>NUCLEOTIDE SEQUENCE [LARGE SCALE GENOMIC DNA]</scope>
    <source>
        <strain evidence="8 9">Pla52o</strain>
    </source>
</reference>
<comment type="subcellular location">
    <subcellularLocation>
        <location evidence="1">Cell envelope</location>
    </subcellularLocation>
</comment>
<dbReference type="GO" id="GO:0016491">
    <property type="term" value="F:oxidoreductase activity"/>
    <property type="evidence" value="ECO:0007669"/>
    <property type="project" value="InterPro"/>
</dbReference>
<dbReference type="PANTHER" id="PTHR42852:SF6">
    <property type="entry name" value="THIOL:DISULFIDE INTERCHANGE PROTEIN DSBE"/>
    <property type="match status" value="1"/>
</dbReference>
<evidence type="ECO:0000313" key="8">
    <source>
        <dbReference type="EMBL" id="TWU20508.1"/>
    </source>
</evidence>
<dbReference type="OrthoDB" id="9802923at2"/>
<feature type="domain" description="Thioredoxin" evidence="7">
    <location>
        <begin position="32"/>
        <end position="202"/>
    </location>
</feature>
<dbReference type="GO" id="GO:0017004">
    <property type="term" value="P:cytochrome complex assembly"/>
    <property type="evidence" value="ECO:0007669"/>
    <property type="project" value="UniProtKB-KW"/>
</dbReference>
<dbReference type="SUPFAM" id="SSF52833">
    <property type="entry name" value="Thioredoxin-like"/>
    <property type="match status" value="1"/>
</dbReference>
<organism evidence="8 9">
    <name type="scientific">Novipirellula galeiformis</name>
    <dbReference type="NCBI Taxonomy" id="2528004"/>
    <lineage>
        <taxon>Bacteria</taxon>
        <taxon>Pseudomonadati</taxon>
        <taxon>Planctomycetota</taxon>
        <taxon>Planctomycetia</taxon>
        <taxon>Pirellulales</taxon>
        <taxon>Pirellulaceae</taxon>
        <taxon>Novipirellula</taxon>
    </lineage>
</organism>
<comment type="caution">
    <text evidence="8">The sequence shown here is derived from an EMBL/GenBank/DDBJ whole genome shotgun (WGS) entry which is preliminary data.</text>
</comment>
<feature type="chain" id="PRO_5022915146" evidence="6">
    <location>
        <begin position="20"/>
        <end position="375"/>
    </location>
</feature>
<dbReference type="Gene3D" id="3.40.30.10">
    <property type="entry name" value="Glutaredoxin"/>
    <property type="match status" value="1"/>
</dbReference>
<keyword evidence="2" id="KW-0201">Cytochrome c-type biogenesis</keyword>
<evidence type="ECO:0000256" key="5">
    <source>
        <dbReference type="SAM" id="Coils"/>
    </source>
</evidence>
<keyword evidence="6" id="KW-0732">Signal</keyword>
<dbReference type="PROSITE" id="PS51352">
    <property type="entry name" value="THIOREDOXIN_2"/>
    <property type="match status" value="1"/>
</dbReference>
<evidence type="ECO:0000256" key="6">
    <source>
        <dbReference type="SAM" id="SignalP"/>
    </source>
</evidence>
<name>A0A5C6C8K6_9BACT</name>
<dbReference type="AlphaFoldDB" id="A0A5C6C8K6"/>
<keyword evidence="9" id="KW-1185">Reference proteome</keyword>
<dbReference type="InterPro" id="IPR036249">
    <property type="entry name" value="Thioredoxin-like_sf"/>
</dbReference>
<evidence type="ECO:0000313" key="9">
    <source>
        <dbReference type="Proteomes" id="UP000316304"/>
    </source>
</evidence>
<dbReference type="EMBL" id="SJPT01000008">
    <property type="protein sequence ID" value="TWU20508.1"/>
    <property type="molecule type" value="Genomic_DNA"/>
</dbReference>
<protein>
    <submittedName>
        <fullName evidence="8">Thiol:disulfide interchange protein TlpA</fullName>
    </submittedName>
</protein>
<keyword evidence="4" id="KW-0676">Redox-active center</keyword>
<keyword evidence="5" id="KW-0175">Coiled coil</keyword>
<feature type="signal peptide" evidence="6">
    <location>
        <begin position="1"/>
        <end position="19"/>
    </location>
</feature>
<gene>
    <name evidence="8" type="primary">tlpA</name>
    <name evidence="8" type="ORF">Pla52o_43860</name>
</gene>
<feature type="coiled-coil region" evidence="5">
    <location>
        <begin position="104"/>
        <end position="131"/>
    </location>
</feature>
<evidence type="ECO:0000256" key="1">
    <source>
        <dbReference type="ARBA" id="ARBA00004196"/>
    </source>
</evidence>
<dbReference type="PANTHER" id="PTHR42852">
    <property type="entry name" value="THIOL:DISULFIDE INTERCHANGE PROTEIN DSBE"/>
    <property type="match status" value="1"/>
</dbReference>
<dbReference type="InterPro" id="IPR013766">
    <property type="entry name" value="Thioredoxin_domain"/>
</dbReference>